<evidence type="ECO:0000256" key="1">
    <source>
        <dbReference type="ARBA" id="ARBA00034923"/>
    </source>
</evidence>
<protein>
    <recommendedName>
        <fullName evidence="1">DNA 3'-5' helicase II</fullName>
    </recommendedName>
</protein>
<dbReference type="InterPro" id="IPR000212">
    <property type="entry name" value="DNA_helicase_UvrD/REP"/>
</dbReference>
<dbReference type="RefSeq" id="WP_039098005.1">
    <property type="nucleotide sequence ID" value="NZ_JTDN01000005.1"/>
</dbReference>
<dbReference type="Pfam" id="PF08378">
    <property type="entry name" value="NERD"/>
    <property type="match status" value="1"/>
</dbReference>
<dbReference type="GO" id="GO:0003677">
    <property type="term" value="F:DNA binding"/>
    <property type="evidence" value="ECO:0007669"/>
    <property type="project" value="InterPro"/>
</dbReference>
<dbReference type="GO" id="GO:0000725">
    <property type="term" value="P:recombinational repair"/>
    <property type="evidence" value="ECO:0007669"/>
    <property type="project" value="TreeGrafter"/>
</dbReference>
<sequence>MTRTVHPPKDQFDRLRQPLTLGERIVFDTLDGNLDEEWEIYVQPHLNGLRPDFVLLHPNIGIAVIEVKDWNLDAMHYFVKTHRSERKEMYARKDGKEFPVENPFTKINQYKKAIFNLYCPRLNHRFGFSVICPTVIFPFADRSRTLHLQEPFLEKKAIENRDNWYPVAGRNELTGNRLGRILPLLNRENHSAMTPAMADDLRGWLVEPDFASTQREPLMLDRNQRMLAETRTSSGYRRIRGPAGSGKSLVLAARAAKLADEGKSILIVTFNITLWHYLRDLIVRGVTCEGWMENITFVHFHEWCKRVCSEPAYLSEYSKILAPIREIADNDSLSDKEKKRRISAISGPILDGAVPRLAMQAARASVDKFDAVFVDEGQDFLPLWWDALREICKPDGEMVLVADATQDVYGKAGAWTDEAMSGAGFSGGWAELKLGYRVPTTTVRLVSDFANRFLPPELRNLPSEPAQGSLELTDTVEWIQCDVRHAVKRCVDAVLAMHRRTGRQGMANADITFLCSSIDHGQCFIRDLTTYSAFRMNVAHTYTHNKGEEVRRKMAFWMGDARMKATTFHSFKGWEARLLVVYIADARELESRAAIYAALTRLKRSEQGSHLTVVCSAPELAEFGAAYAGAAN</sequence>
<feature type="domain" description="NERD" evidence="2">
    <location>
        <begin position="21"/>
        <end position="133"/>
    </location>
</feature>
<dbReference type="PANTHER" id="PTHR11070:SF2">
    <property type="entry name" value="ATP-DEPENDENT DNA HELICASE SRS2"/>
    <property type="match status" value="1"/>
</dbReference>
<keyword evidence="4" id="KW-1185">Reference proteome</keyword>
<reference evidence="3 4" key="1">
    <citation type="submission" date="2014-11" db="EMBL/GenBank/DDBJ databases">
        <title>Draft genome sequence of Kirrobacter mercurialis.</title>
        <authorList>
            <person name="Coil D.A."/>
            <person name="Eisen J.A."/>
        </authorList>
    </citation>
    <scope>NUCLEOTIDE SEQUENCE [LARGE SCALE GENOMIC DNA]</scope>
    <source>
        <strain evidence="3 4">Coronado</strain>
    </source>
</reference>
<evidence type="ECO:0000259" key="2">
    <source>
        <dbReference type="Pfam" id="PF08378"/>
    </source>
</evidence>
<dbReference type="InterPro" id="IPR011528">
    <property type="entry name" value="NERD"/>
</dbReference>
<dbReference type="GO" id="GO:0005524">
    <property type="term" value="F:ATP binding"/>
    <property type="evidence" value="ECO:0007669"/>
    <property type="project" value="InterPro"/>
</dbReference>
<dbReference type="AlphaFoldDB" id="A0A0B2BRV7"/>
<dbReference type="SUPFAM" id="SSF52540">
    <property type="entry name" value="P-loop containing nucleoside triphosphate hydrolases"/>
    <property type="match status" value="1"/>
</dbReference>
<dbReference type="Gene3D" id="3.40.50.300">
    <property type="entry name" value="P-loop containing nucleotide triphosphate hydrolases"/>
    <property type="match status" value="1"/>
</dbReference>
<dbReference type="GO" id="GO:0043138">
    <property type="term" value="F:3'-5' DNA helicase activity"/>
    <property type="evidence" value="ECO:0007669"/>
    <property type="project" value="TreeGrafter"/>
</dbReference>
<dbReference type="GO" id="GO:0005829">
    <property type="term" value="C:cytosol"/>
    <property type="evidence" value="ECO:0007669"/>
    <property type="project" value="TreeGrafter"/>
</dbReference>
<name>A0A0B2BRV7_9SPHN</name>
<dbReference type="STRING" id="1572751.PK98_15650"/>
<gene>
    <name evidence="3" type="ORF">PK98_15650</name>
</gene>
<comment type="caution">
    <text evidence="3">The sequence shown here is derived from an EMBL/GenBank/DDBJ whole genome shotgun (WGS) entry which is preliminary data.</text>
</comment>
<accession>A0A0B2BRV7</accession>
<dbReference type="PANTHER" id="PTHR11070">
    <property type="entry name" value="UVRD / RECB / PCRA DNA HELICASE FAMILY MEMBER"/>
    <property type="match status" value="1"/>
</dbReference>
<dbReference type="InterPro" id="IPR027417">
    <property type="entry name" value="P-loop_NTPase"/>
</dbReference>
<evidence type="ECO:0000313" key="4">
    <source>
        <dbReference type="Proteomes" id="UP000030988"/>
    </source>
</evidence>
<dbReference type="OrthoDB" id="7066673at2"/>
<evidence type="ECO:0000313" key="3">
    <source>
        <dbReference type="EMBL" id="KHL24116.1"/>
    </source>
</evidence>
<dbReference type="EMBL" id="JTDN01000005">
    <property type="protein sequence ID" value="KHL24116.1"/>
    <property type="molecule type" value="Genomic_DNA"/>
</dbReference>
<proteinExistence type="predicted"/>
<dbReference type="Proteomes" id="UP000030988">
    <property type="component" value="Unassembled WGS sequence"/>
</dbReference>
<organism evidence="3 4">
    <name type="scientific">Croceibacterium mercuriale</name>
    <dbReference type="NCBI Taxonomy" id="1572751"/>
    <lineage>
        <taxon>Bacteria</taxon>
        <taxon>Pseudomonadati</taxon>
        <taxon>Pseudomonadota</taxon>
        <taxon>Alphaproteobacteria</taxon>
        <taxon>Sphingomonadales</taxon>
        <taxon>Erythrobacteraceae</taxon>
        <taxon>Croceibacterium</taxon>
    </lineage>
</organism>